<dbReference type="Proteomes" id="UP001501337">
    <property type="component" value="Unassembled WGS sequence"/>
</dbReference>
<evidence type="ECO:0000256" key="1">
    <source>
        <dbReference type="ARBA" id="ARBA00022714"/>
    </source>
</evidence>
<evidence type="ECO:0000256" key="3">
    <source>
        <dbReference type="ARBA" id="ARBA00023002"/>
    </source>
</evidence>
<dbReference type="InterPro" id="IPR036884">
    <property type="entry name" value="2Fe-2S-bd_dom_sf"/>
</dbReference>
<dbReference type="Pfam" id="PF00111">
    <property type="entry name" value="Fer2"/>
    <property type="match status" value="1"/>
</dbReference>
<name>A0ABP7PIH4_9GAMM</name>
<dbReference type="SUPFAM" id="SSF47741">
    <property type="entry name" value="CO dehydrogenase ISP C-domain like"/>
    <property type="match status" value="1"/>
</dbReference>
<feature type="domain" description="2Fe-2S ferredoxin-type" evidence="6">
    <location>
        <begin position="3"/>
        <end position="79"/>
    </location>
</feature>
<dbReference type="InterPro" id="IPR002888">
    <property type="entry name" value="2Fe-2S-bd"/>
</dbReference>
<dbReference type="Gene3D" id="1.10.150.120">
    <property type="entry name" value="[2Fe-2S]-binding domain"/>
    <property type="match status" value="1"/>
</dbReference>
<dbReference type="InterPro" id="IPR051452">
    <property type="entry name" value="Diverse_Oxidoreductases"/>
</dbReference>
<gene>
    <name evidence="7" type="ORF">GCM10022278_25130</name>
</gene>
<dbReference type="InterPro" id="IPR036010">
    <property type="entry name" value="2Fe-2S_ferredoxin-like_sf"/>
</dbReference>
<reference evidence="8" key="1">
    <citation type="journal article" date="2019" name="Int. J. Syst. Evol. Microbiol.">
        <title>The Global Catalogue of Microorganisms (GCM) 10K type strain sequencing project: providing services to taxonomists for standard genome sequencing and annotation.</title>
        <authorList>
            <consortium name="The Broad Institute Genomics Platform"/>
            <consortium name="The Broad Institute Genome Sequencing Center for Infectious Disease"/>
            <person name="Wu L."/>
            <person name="Ma J."/>
        </authorList>
    </citation>
    <scope>NUCLEOTIDE SEQUENCE [LARGE SCALE GENOMIC DNA]</scope>
    <source>
        <strain evidence="8">JCM 17555</strain>
    </source>
</reference>
<dbReference type="InterPro" id="IPR006058">
    <property type="entry name" value="2Fe2S_fd_BS"/>
</dbReference>
<keyword evidence="3" id="KW-0560">Oxidoreductase</keyword>
<dbReference type="CDD" id="cd00207">
    <property type="entry name" value="fer2"/>
    <property type="match status" value="1"/>
</dbReference>
<accession>A0ABP7PIH4</accession>
<protein>
    <submittedName>
        <fullName evidence="7">(2Fe-2S)-binding protein</fullName>
    </submittedName>
</protein>
<evidence type="ECO:0000256" key="4">
    <source>
        <dbReference type="ARBA" id="ARBA00023004"/>
    </source>
</evidence>
<sequence length="175" mass="18445">MTTRMTLQVNGEAREVQIDATTPLLYVLRNELELRGAKFGCGLGECGACTALVDGRPVRTCVTATGAIGERSIVTIEGLGSAENPHPLQQAFIDEQAAQCAYCISGMIMTAKALLERKASPSDADIRNALSANLCGCGTHLRIVRAVQRAAGVMRGETAKPDDAGMKDEGVQHAS</sequence>
<dbReference type="Gene3D" id="3.10.20.30">
    <property type="match status" value="1"/>
</dbReference>
<dbReference type="PANTHER" id="PTHR44379:SF6">
    <property type="entry name" value="BLR6046 PROTEIN"/>
    <property type="match status" value="1"/>
</dbReference>
<organism evidence="7 8">
    <name type="scientific">Allohahella marinimesophila</name>
    <dbReference type="NCBI Taxonomy" id="1054972"/>
    <lineage>
        <taxon>Bacteria</taxon>
        <taxon>Pseudomonadati</taxon>
        <taxon>Pseudomonadota</taxon>
        <taxon>Gammaproteobacteria</taxon>
        <taxon>Oceanospirillales</taxon>
        <taxon>Hahellaceae</taxon>
        <taxon>Allohahella</taxon>
    </lineage>
</organism>
<dbReference type="InterPro" id="IPR001041">
    <property type="entry name" value="2Fe-2S_ferredoxin-type"/>
</dbReference>
<evidence type="ECO:0000259" key="6">
    <source>
        <dbReference type="PROSITE" id="PS51085"/>
    </source>
</evidence>
<evidence type="ECO:0000313" key="7">
    <source>
        <dbReference type="EMBL" id="GAA3966200.1"/>
    </source>
</evidence>
<dbReference type="InterPro" id="IPR012675">
    <property type="entry name" value="Beta-grasp_dom_sf"/>
</dbReference>
<keyword evidence="2" id="KW-0479">Metal-binding</keyword>
<dbReference type="PROSITE" id="PS00197">
    <property type="entry name" value="2FE2S_FER_1"/>
    <property type="match status" value="1"/>
</dbReference>
<keyword evidence="4" id="KW-0408">Iron</keyword>
<dbReference type="RefSeq" id="WP_344806869.1">
    <property type="nucleotide sequence ID" value="NZ_BAABBO010000011.1"/>
</dbReference>
<keyword evidence="1" id="KW-0001">2Fe-2S</keyword>
<dbReference type="SUPFAM" id="SSF54292">
    <property type="entry name" value="2Fe-2S ferredoxin-like"/>
    <property type="match status" value="1"/>
</dbReference>
<evidence type="ECO:0000256" key="5">
    <source>
        <dbReference type="ARBA" id="ARBA00023014"/>
    </source>
</evidence>
<evidence type="ECO:0000313" key="8">
    <source>
        <dbReference type="Proteomes" id="UP001501337"/>
    </source>
</evidence>
<dbReference type="EMBL" id="BAABBO010000011">
    <property type="protein sequence ID" value="GAA3966200.1"/>
    <property type="molecule type" value="Genomic_DNA"/>
</dbReference>
<dbReference type="Pfam" id="PF01799">
    <property type="entry name" value="Fer2_2"/>
    <property type="match status" value="1"/>
</dbReference>
<keyword evidence="8" id="KW-1185">Reference proteome</keyword>
<proteinExistence type="predicted"/>
<evidence type="ECO:0000256" key="2">
    <source>
        <dbReference type="ARBA" id="ARBA00022723"/>
    </source>
</evidence>
<dbReference type="PANTHER" id="PTHR44379">
    <property type="entry name" value="OXIDOREDUCTASE WITH IRON-SULFUR SUBUNIT"/>
    <property type="match status" value="1"/>
</dbReference>
<comment type="caution">
    <text evidence="7">The sequence shown here is derived from an EMBL/GenBank/DDBJ whole genome shotgun (WGS) entry which is preliminary data.</text>
</comment>
<keyword evidence="5" id="KW-0411">Iron-sulfur</keyword>
<dbReference type="PROSITE" id="PS51085">
    <property type="entry name" value="2FE2S_FER_2"/>
    <property type="match status" value="1"/>
</dbReference>